<reference evidence="1 2" key="1">
    <citation type="submission" date="2020-08" db="EMBL/GenBank/DDBJ databases">
        <title>Exploring microbial biodiversity for novel pathways involved in the catabolism of aromatic compounds derived from lignin.</title>
        <authorList>
            <person name="Elkins J."/>
        </authorList>
    </citation>
    <scope>NUCLEOTIDE SEQUENCE [LARGE SCALE GENOMIC DNA]</scope>
    <source>
        <strain evidence="1 2">B1D3A</strain>
    </source>
</reference>
<dbReference type="EMBL" id="JACHKA010000001">
    <property type="protein sequence ID" value="MBB5985794.1"/>
    <property type="molecule type" value="Genomic_DNA"/>
</dbReference>
<gene>
    <name evidence="1" type="ORF">HNP60_001768</name>
</gene>
<dbReference type="PANTHER" id="PTHR40590:SF1">
    <property type="entry name" value="CYTOPLASMIC PROTEIN"/>
    <property type="match status" value="1"/>
</dbReference>
<organism evidence="1 2">
    <name type="scientific">Sphingobium lignivorans</name>
    <dbReference type="NCBI Taxonomy" id="2735886"/>
    <lineage>
        <taxon>Bacteria</taxon>
        <taxon>Pseudomonadati</taxon>
        <taxon>Pseudomonadota</taxon>
        <taxon>Alphaproteobacteria</taxon>
        <taxon>Sphingomonadales</taxon>
        <taxon>Sphingomonadaceae</taxon>
        <taxon>Sphingobium</taxon>
    </lineage>
</organism>
<dbReference type="Proteomes" id="UP001138540">
    <property type="component" value="Unassembled WGS sequence"/>
</dbReference>
<dbReference type="Pfam" id="PF01963">
    <property type="entry name" value="TraB_PrgY_gumN"/>
    <property type="match status" value="1"/>
</dbReference>
<dbReference type="RefSeq" id="WP_184152565.1">
    <property type="nucleotide sequence ID" value="NZ_JACHKA010000001.1"/>
</dbReference>
<evidence type="ECO:0008006" key="3">
    <source>
        <dbReference type="Google" id="ProtNLM"/>
    </source>
</evidence>
<sequence length="311" mass="33723">MADRASRRSLPRPLLLCLALAALVVLAWAGWQIGRQGGQAEVAARPALWHVTGHGREAYLFGTVHALQRGTTWLSPEIARATARSDRLILEVTGLEKERRSRAVFERLGRATGLAPATARLGPADAETLRALIRRRPGVLHGLDGYESWAAALLVSAAASAELGLSSEDGGETVLTRTFETAGKPVRGLETIEEQLGIFDALPEADQRLLLVQAVREADAAASLHADLQQAWAQGDLDRMERQFLAPLDSAPRLRRALIDARNARWGAALDGDLRRHQGIAFVAVGAGHLLGTASLQNELSRRGWHVRRVQ</sequence>
<comment type="caution">
    <text evidence="1">The sequence shown here is derived from an EMBL/GenBank/DDBJ whole genome shotgun (WGS) entry which is preliminary data.</text>
</comment>
<evidence type="ECO:0000313" key="2">
    <source>
        <dbReference type="Proteomes" id="UP001138540"/>
    </source>
</evidence>
<name>A0ABR6NHY1_9SPHN</name>
<proteinExistence type="predicted"/>
<accession>A0ABR6NHY1</accession>
<dbReference type="CDD" id="cd14789">
    <property type="entry name" value="Tiki"/>
    <property type="match status" value="1"/>
</dbReference>
<evidence type="ECO:0000313" key="1">
    <source>
        <dbReference type="EMBL" id="MBB5985794.1"/>
    </source>
</evidence>
<keyword evidence="2" id="KW-1185">Reference proteome</keyword>
<dbReference type="PANTHER" id="PTHR40590">
    <property type="entry name" value="CYTOPLASMIC PROTEIN-RELATED"/>
    <property type="match status" value="1"/>
</dbReference>
<protein>
    <recommendedName>
        <fullName evidence="3">TraB/GumN family protein</fullName>
    </recommendedName>
</protein>
<dbReference type="InterPro" id="IPR047111">
    <property type="entry name" value="YbaP-like"/>
</dbReference>
<dbReference type="InterPro" id="IPR002816">
    <property type="entry name" value="TraB/PrgY/GumN_fam"/>
</dbReference>